<evidence type="ECO:0000259" key="11">
    <source>
        <dbReference type="PROSITE" id="PS50016"/>
    </source>
</evidence>
<dbReference type="InterPro" id="IPR011011">
    <property type="entry name" value="Znf_FYVE_PHD"/>
</dbReference>
<dbReference type="SUPFAM" id="SSF54160">
    <property type="entry name" value="Chromo domain-like"/>
    <property type="match status" value="2"/>
</dbReference>
<evidence type="ECO:0000256" key="9">
    <source>
        <dbReference type="SAM" id="MobiDB-lite"/>
    </source>
</evidence>
<dbReference type="PANTHER" id="PTHR45623">
    <property type="entry name" value="CHROMODOMAIN-HELICASE-DNA-BINDING PROTEIN 3-RELATED-RELATED"/>
    <property type="match status" value="1"/>
</dbReference>
<evidence type="ECO:0000313" key="12">
    <source>
        <dbReference type="EMBL" id="KAK1613941.1"/>
    </source>
</evidence>
<comment type="subcellular location">
    <subcellularLocation>
        <location evidence="1">Nucleus</location>
    </subcellularLocation>
</comment>
<keyword evidence="13" id="KW-1185">Reference proteome</keyword>
<dbReference type="InterPro" id="IPR038718">
    <property type="entry name" value="SNF2-like_sf"/>
</dbReference>
<reference evidence="12" key="1">
    <citation type="submission" date="2023-07" db="EMBL/GenBank/DDBJ databases">
        <title>A chromosome-level genome assembly of Lolium multiflorum.</title>
        <authorList>
            <person name="Chen Y."/>
            <person name="Copetti D."/>
            <person name="Kolliker R."/>
            <person name="Studer B."/>
        </authorList>
    </citation>
    <scope>NUCLEOTIDE SEQUENCE</scope>
    <source>
        <strain evidence="12">02402/16</strain>
        <tissue evidence="12">Leaf</tissue>
    </source>
</reference>
<feature type="compositionally biased region" description="Polar residues" evidence="9">
    <location>
        <begin position="152"/>
        <end position="176"/>
    </location>
</feature>
<dbReference type="GO" id="GO:0005634">
    <property type="term" value="C:nucleus"/>
    <property type="evidence" value="ECO:0007669"/>
    <property type="project" value="UniProtKB-SubCell"/>
</dbReference>
<feature type="region of interest" description="Disordered" evidence="9">
    <location>
        <begin position="1"/>
        <end position="211"/>
    </location>
</feature>
<dbReference type="InterPro" id="IPR056882">
    <property type="entry name" value="MOM1_dom"/>
</dbReference>
<accession>A0AAD8VQF6</accession>
<feature type="compositionally biased region" description="Polar residues" evidence="9">
    <location>
        <begin position="2587"/>
        <end position="2601"/>
    </location>
</feature>
<feature type="compositionally biased region" description="Basic and acidic residues" evidence="9">
    <location>
        <begin position="1223"/>
        <end position="1232"/>
    </location>
</feature>
<feature type="region of interest" description="Disordered" evidence="9">
    <location>
        <begin position="1932"/>
        <end position="2067"/>
    </location>
</feature>
<dbReference type="SUPFAM" id="SSF52540">
    <property type="entry name" value="P-loop containing nucleoside triphosphate hydrolases"/>
    <property type="match status" value="2"/>
</dbReference>
<dbReference type="InterPro" id="IPR000330">
    <property type="entry name" value="SNF2_N"/>
</dbReference>
<feature type="compositionally biased region" description="Low complexity" evidence="9">
    <location>
        <begin position="103"/>
        <end position="143"/>
    </location>
</feature>
<evidence type="ECO:0008006" key="14">
    <source>
        <dbReference type="Google" id="ProtNLM"/>
    </source>
</evidence>
<dbReference type="GO" id="GO:0003682">
    <property type="term" value="F:chromatin binding"/>
    <property type="evidence" value="ECO:0007669"/>
    <property type="project" value="TreeGrafter"/>
</dbReference>
<dbReference type="GO" id="GO:0005524">
    <property type="term" value="F:ATP binding"/>
    <property type="evidence" value="ECO:0007669"/>
    <property type="project" value="UniProtKB-KW"/>
</dbReference>
<dbReference type="GO" id="GO:0140658">
    <property type="term" value="F:ATP-dependent chromatin remodeler activity"/>
    <property type="evidence" value="ECO:0007669"/>
    <property type="project" value="TreeGrafter"/>
</dbReference>
<evidence type="ECO:0000256" key="2">
    <source>
        <dbReference type="ARBA" id="ARBA00022723"/>
    </source>
</evidence>
<feature type="compositionally biased region" description="Polar residues" evidence="9">
    <location>
        <begin position="244"/>
        <end position="257"/>
    </location>
</feature>
<dbReference type="GO" id="GO:0003677">
    <property type="term" value="F:DNA binding"/>
    <property type="evidence" value="ECO:0007669"/>
    <property type="project" value="TreeGrafter"/>
</dbReference>
<feature type="compositionally biased region" description="Polar residues" evidence="9">
    <location>
        <begin position="2046"/>
        <end position="2063"/>
    </location>
</feature>
<name>A0AAD8VQF6_LOLMU</name>
<evidence type="ECO:0000256" key="4">
    <source>
        <dbReference type="ARBA" id="ARBA00022771"/>
    </source>
</evidence>
<feature type="domain" description="PHD-type" evidence="11">
    <location>
        <begin position="392"/>
        <end position="441"/>
    </location>
</feature>
<evidence type="ECO:0000256" key="7">
    <source>
        <dbReference type="ARBA" id="ARBA00023242"/>
    </source>
</evidence>
<dbReference type="SUPFAM" id="SSF57903">
    <property type="entry name" value="FYVE/PHD zinc finger"/>
    <property type="match status" value="1"/>
</dbReference>
<dbReference type="GO" id="GO:0008270">
    <property type="term" value="F:zinc ion binding"/>
    <property type="evidence" value="ECO:0007669"/>
    <property type="project" value="UniProtKB-KW"/>
</dbReference>
<evidence type="ECO:0000256" key="3">
    <source>
        <dbReference type="ARBA" id="ARBA00022741"/>
    </source>
</evidence>
<keyword evidence="4 8" id="KW-0863">Zinc-finger</keyword>
<keyword evidence="5" id="KW-0862">Zinc</keyword>
<feature type="region of interest" description="Disordered" evidence="9">
    <location>
        <begin position="2473"/>
        <end position="2497"/>
    </location>
</feature>
<keyword evidence="2" id="KW-0479">Metal-binding</keyword>
<evidence type="ECO:0000256" key="5">
    <source>
        <dbReference type="ARBA" id="ARBA00022833"/>
    </source>
</evidence>
<feature type="compositionally biased region" description="Polar residues" evidence="9">
    <location>
        <begin position="74"/>
        <end position="92"/>
    </location>
</feature>
<dbReference type="PANTHER" id="PTHR45623:SF36">
    <property type="entry name" value="CHROMO DOMAIN-CONTAINING PROTEIN"/>
    <property type="match status" value="1"/>
</dbReference>
<dbReference type="InterPro" id="IPR019787">
    <property type="entry name" value="Znf_PHD-finger"/>
</dbReference>
<dbReference type="GO" id="GO:0016887">
    <property type="term" value="F:ATP hydrolysis activity"/>
    <property type="evidence" value="ECO:0007669"/>
    <property type="project" value="TreeGrafter"/>
</dbReference>
<feature type="region of interest" description="Disordered" evidence="9">
    <location>
        <begin position="1206"/>
        <end position="1232"/>
    </location>
</feature>
<dbReference type="InterPro" id="IPR001965">
    <property type="entry name" value="Znf_PHD"/>
</dbReference>
<feature type="domain" description="Chromo" evidence="10">
    <location>
        <begin position="452"/>
        <end position="517"/>
    </location>
</feature>
<feature type="region of interest" description="Disordered" evidence="9">
    <location>
        <begin position="2550"/>
        <end position="2601"/>
    </location>
</feature>
<dbReference type="Gene3D" id="3.40.50.300">
    <property type="entry name" value="P-loop containing nucleotide triphosphate hydrolases"/>
    <property type="match status" value="1"/>
</dbReference>
<dbReference type="Pfam" id="PF00176">
    <property type="entry name" value="SNF2-rel_dom"/>
    <property type="match status" value="1"/>
</dbReference>
<organism evidence="12 13">
    <name type="scientific">Lolium multiflorum</name>
    <name type="common">Italian ryegrass</name>
    <name type="synonym">Lolium perenne subsp. multiflorum</name>
    <dbReference type="NCBI Taxonomy" id="4521"/>
    <lineage>
        <taxon>Eukaryota</taxon>
        <taxon>Viridiplantae</taxon>
        <taxon>Streptophyta</taxon>
        <taxon>Embryophyta</taxon>
        <taxon>Tracheophyta</taxon>
        <taxon>Spermatophyta</taxon>
        <taxon>Magnoliopsida</taxon>
        <taxon>Liliopsida</taxon>
        <taxon>Poales</taxon>
        <taxon>Poaceae</taxon>
        <taxon>BOP clade</taxon>
        <taxon>Pooideae</taxon>
        <taxon>Poodae</taxon>
        <taxon>Poeae</taxon>
        <taxon>Poeae Chloroplast Group 2 (Poeae type)</taxon>
        <taxon>Loliodinae</taxon>
        <taxon>Loliinae</taxon>
        <taxon>Lolium</taxon>
    </lineage>
</organism>
<feature type="compositionally biased region" description="Acidic residues" evidence="9">
    <location>
        <begin position="1936"/>
        <end position="1950"/>
    </location>
</feature>
<dbReference type="Gene3D" id="3.40.50.10810">
    <property type="entry name" value="Tandem AAA-ATPase domain"/>
    <property type="match status" value="1"/>
</dbReference>
<comment type="caution">
    <text evidence="12">The sequence shown here is derived from an EMBL/GenBank/DDBJ whole genome shotgun (WGS) entry which is preliminary data.</text>
</comment>
<keyword evidence="6" id="KW-0067">ATP-binding</keyword>
<dbReference type="Gene3D" id="3.30.40.10">
    <property type="entry name" value="Zinc/RING finger domain, C3HC4 (zinc finger)"/>
    <property type="match status" value="1"/>
</dbReference>
<evidence type="ECO:0000259" key="10">
    <source>
        <dbReference type="PROSITE" id="PS50013"/>
    </source>
</evidence>
<dbReference type="GO" id="GO:0042393">
    <property type="term" value="F:histone binding"/>
    <property type="evidence" value="ECO:0007669"/>
    <property type="project" value="TreeGrafter"/>
</dbReference>
<feature type="domain" description="Chromo" evidence="10">
    <location>
        <begin position="532"/>
        <end position="602"/>
    </location>
</feature>
<evidence type="ECO:0000256" key="8">
    <source>
        <dbReference type="PROSITE-ProRule" id="PRU00146"/>
    </source>
</evidence>
<dbReference type="Pfam" id="PF25029">
    <property type="entry name" value="MOM1"/>
    <property type="match status" value="1"/>
</dbReference>
<evidence type="ECO:0000256" key="6">
    <source>
        <dbReference type="ARBA" id="ARBA00022840"/>
    </source>
</evidence>
<dbReference type="PROSITE" id="PS50016">
    <property type="entry name" value="ZF_PHD_2"/>
    <property type="match status" value="1"/>
</dbReference>
<dbReference type="InterPro" id="IPR013083">
    <property type="entry name" value="Znf_RING/FYVE/PHD"/>
</dbReference>
<dbReference type="SMART" id="SM00298">
    <property type="entry name" value="CHROMO"/>
    <property type="match status" value="2"/>
</dbReference>
<keyword evidence="7" id="KW-0539">Nucleus</keyword>
<dbReference type="EMBL" id="JAUUTY010000006">
    <property type="protein sequence ID" value="KAK1613941.1"/>
    <property type="molecule type" value="Genomic_DNA"/>
</dbReference>
<dbReference type="Gene3D" id="2.40.50.40">
    <property type="match status" value="2"/>
</dbReference>
<dbReference type="InterPro" id="IPR000953">
    <property type="entry name" value="Chromo/chromo_shadow_dom"/>
</dbReference>
<dbReference type="Gene3D" id="6.10.250.1310">
    <property type="match status" value="1"/>
</dbReference>
<feature type="compositionally biased region" description="Polar residues" evidence="9">
    <location>
        <begin position="2095"/>
        <end position="2113"/>
    </location>
</feature>
<feature type="compositionally biased region" description="Polar residues" evidence="9">
    <location>
        <begin position="1977"/>
        <end position="1988"/>
    </location>
</feature>
<feature type="region of interest" description="Disordered" evidence="9">
    <location>
        <begin position="236"/>
        <end position="338"/>
    </location>
</feature>
<feature type="region of interest" description="Disordered" evidence="9">
    <location>
        <begin position="2094"/>
        <end position="2122"/>
    </location>
</feature>
<dbReference type="PROSITE" id="PS50013">
    <property type="entry name" value="CHROMO_2"/>
    <property type="match status" value="2"/>
</dbReference>
<sequence>MGNSRGTARGAVGGSSDTGREDGVAGTPRASGGPATRGTTARSGANEAAVDAPRPPSQGGLGPRSSGPERGSPGISQKTKTFVNKGNGNAGSTGREDTGTQRAPGGPAIPAPTARSGATGAAPRMPLRGGPGPRSSGPGLERGSTGPGNVMSPCSDQQQSGAGSDMVKNSASGSLSRDSDRSAGSLNGAETPRSEDARNGNASSLLKKRKRLSNSRNYVNLFKTVKRANDADVAVASPDRVGKENTSSGHVADSNISKLHKGSRSTENNKRHSSDDACKVSRSLGFGLHETSETRVNQDSVPVSEVQPRKPTDVPLQNITDESSLPGKARNRSTAPARQSCLASLQSVPASLVHCEEIKNTLEDGEPISIQKEVSASGHSKVIPSDQTDGNSNICVACGTSGTLRSCDGKGCQTRYHISCLDPSLEYLSPGIWFCTSCTNKRFQFGLHSVVDGIESVWDVKEAEGVQNSKLYFVKYKNLAHVHNRWVPEVDINITPGGPDLLSLFNKRNHTEKAIWKEEWTKPHRLLRKRLLTPPKLADDFFSSSGVKYSYCTLEWLVKWRGLGYDHATWELETLPCLCMPEADQLKKNYENRREAAKQSSIPTQAKVKQSSFQKLERLPDGCHSDFDNDHLCSINRLREFWYKSRGAVLVDDKEFVRKTVLFTMSVLPDVNQPILIVTTPASLSLWEVQFNTLAPFINVVVYEGGKDTLKLIQDLEFYESGSSIMLQVLLSHADAILEDIEPIARIGWEAVIVDYYQKSTLQYLEQLKQLSTDFRMLLVSSPIKDNLPEYMKLLGFLNSGEQENGSCLDTADALVMSKVNFKSHIAYERRADSSKISEHWVPAYISQLQLEMYCSILLSNSSILQSKMKSDGSLCGIIMSLSKCCDHPYLVDEFLQNSPVNNHNRSDTLDTRVQACGKLLLLEKMLKEIRNKGLRVIILFQSGAAGGKSMGDILEGVVCDRFGRESYERIESGAPLSRKHAAVNMFNDKTKGRFVFLIESRACLPSVKLSSIDAVIIYNSDCNPLNDLKAIQRIKIESQKYPGIFRLYTPFTMEEKQLVLAKHGVLIGNYTDMPHSLCHSVISWGALFLFTRFDELQHGNYASKSFETDTVILEFLKLAINAEDSTELNCTSISKANMSGEFYSRSIVLIGENVAMPASDGDPSNFWLNLLDGKSPCWSNISEPQQSSHRLVQNVEEPARVPVEGRRKRRKVDGITVPSSKRSSDNSHDDILPKKYYAASPHLQQFHGTHQKEGMKKLTTPKNLHVQLKQELSKLIKVLQLPDNARLQAEQFFEYYLNNHLVPPEPVDILHAFNIALCWRAASHVNYKVDRRESVALAEKSFNCEYNEALAGLIYTKLRTLKKKFPNRAGETSIKGQPVSAEDTQLSWQETSTNLENDNMFRNKEIDLHGNFTNGAPQEVSSVAEETRKECHVPNDEPPNMIVEKNIDLIDSVFSLRKNNILCKQQLEISGLVTHRQNNVMRLKEVCTLVLEHIRRSHIDEMTRTEKIKLTAQWFVMLMYAFLGHMKLQHDKLEGLQSDTWSSERQLKEKLHQVAKSGQLDKDFDRHIALPDSNFVMEEFIHLKEQNDEYHIAESSVSDCQQSSNDALSMESTLVRSEALSEPISIHAMENEPVETSVGSGIGPAPEATDFQENNIQFSSDGIIVQRAGCSSSTIPANDDSTGQESSTSECRNTEHIEIDNIAKPIILPGGATSLVREGHANNDGILDTDGVHLESPNLTSSQSLAALVGTQAVLSCMPPQQSTYPSAQQTVAPSQCPPAEAEQTGLSGTQAVQVLQPEMQPSILLSDAPPQKTHPDDRSQAGCQLDRATGLSKGGAATSHHLGDVRMQVQEKDDGNVVADPVLPEPPTYPADSAVTLQVSKEVESHICEPSMAAKQSLALLRHPPAEAEPSSIGTEAAWNLLPEVQPSTSIQDEPAEADDEPEVEDEPVGMVTAHDLQSEMQPSASVPAERSTGLPAQQSLATSQHPPAEAKQADILSTEPACDLQPEVQPSTSDEPEEAEDEPEVPEEEDEPAEAERAGTLGAITTQDLQPEMQSSTTRVEPSLDPHAMVESAGMVTAHDLQSEILPLASVPTEQSTSHPAQQSLATSGHSPAEAEQAEATCDLQPSQGEVQLSTTMQDQPTEGQACILGAIAARSLQPGTQPSTSAQSAPSERTYLAGMPVLQSHSVEPSLDPHARVESTHTLGSLIAHDLHTEVRPSVSMQDRPAEAEGAAMLGSTAAQDLQPELQSSTTVHVPPERIHTEERTQIGFQPHRVPAHEQLTQQHPVTRLVFNNPILSDEPLKNELDRLMHCNNVLSKDHEHKKSLLVIEYNQEIEKIKKKYDFLLQKEDSAYLHTQRELTDLYRKAFVNKALAENFQWMFTPSSATQGKSTNPVMERQFESSSAAQTAALPVISSSAIRPPGSYARPLFVAEASSSSSSYSSYGSAGAQQSAVQPLSALASNLYRRTMSHVPPPHLPHGSYRSAADELPVSSPHLQQLRIPSQYAMHTDQQQLPAASTAVASLGQYAPAIMGSYVSTIPQAGAVLNSMDPSSAHQAMLPPASSSRPPRRASSLPPGRHPESMVNLQPSSSNPIFMPAHQQSPYPSMALGGTSGPQNAAPGIQQHRGARIAGVNHNQPGSEPASLNPYMPARFGLGSSPTDTAVVCLSDDE</sequence>
<feature type="compositionally biased region" description="Acidic residues" evidence="9">
    <location>
        <begin position="2017"/>
        <end position="2036"/>
    </location>
</feature>
<feature type="compositionally biased region" description="Basic and acidic residues" evidence="9">
    <location>
        <begin position="267"/>
        <end position="279"/>
    </location>
</feature>
<proteinExistence type="predicted"/>
<dbReference type="InterPro" id="IPR016197">
    <property type="entry name" value="Chromo-like_dom_sf"/>
</dbReference>
<gene>
    <name evidence="12" type="ORF">QYE76_019458</name>
</gene>
<protein>
    <recommendedName>
        <fullName evidence="14">Helicase protein MOM1</fullName>
    </recommendedName>
</protein>
<evidence type="ECO:0000256" key="1">
    <source>
        <dbReference type="ARBA" id="ARBA00004123"/>
    </source>
</evidence>
<dbReference type="SMART" id="SM00249">
    <property type="entry name" value="PHD"/>
    <property type="match status" value="1"/>
</dbReference>
<dbReference type="GO" id="GO:0000785">
    <property type="term" value="C:chromatin"/>
    <property type="evidence" value="ECO:0007669"/>
    <property type="project" value="TreeGrafter"/>
</dbReference>
<dbReference type="InterPro" id="IPR027417">
    <property type="entry name" value="P-loop_NTPase"/>
</dbReference>
<evidence type="ECO:0000313" key="13">
    <source>
        <dbReference type="Proteomes" id="UP001231189"/>
    </source>
</evidence>
<dbReference type="Proteomes" id="UP001231189">
    <property type="component" value="Unassembled WGS sequence"/>
</dbReference>
<feature type="compositionally biased region" description="Low complexity" evidence="9">
    <location>
        <begin position="2562"/>
        <end position="2579"/>
    </location>
</feature>
<keyword evidence="3" id="KW-0547">Nucleotide-binding</keyword>